<evidence type="ECO:0000313" key="3">
    <source>
        <dbReference type="EMBL" id="PLW34334.1"/>
    </source>
</evidence>
<evidence type="ECO:0000313" key="4">
    <source>
        <dbReference type="Proteomes" id="UP000235388"/>
    </source>
</evidence>
<sequence length="222" mass="22155">MGELARVDLGDDWPEQFVYSGQSASSKNLDEFLDQGVPNGLVRGIGPARDDLTSAQVQGVCCLSRSGPSSLLGGPGKLLAGPSSLLGGPSSLLAGLSSLLGGLSSLLAGPSSLLAGPSSLLAGPSSLLAGPSSLLAGSSSLLAGSSSLLAGPSSLLAGSSSLLAGPSSLLQAVHMYLGEQADVLAQQDIYLLGKQANPPAKQLQMYLLGEQLGLLAQRCRCT</sequence>
<dbReference type="Proteomes" id="UP000235392">
    <property type="component" value="Unassembled WGS sequence"/>
</dbReference>
<evidence type="ECO:0000313" key="2">
    <source>
        <dbReference type="EMBL" id="PLW11345.1"/>
    </source>
</evidence>
<name>A0A2N5SDV4_9BASI</name>
<gene>
    <name evidence="3" type="ORF">PCANC_25506</name>
    <name evidence="1" type="ORF">PCANC_27868</name>
    <name evidence="2" type="ORF">PCASD_25517</name>
</gene>
<dbReference type="SUPFAM" id="SSF101967">
    <property type="entry name" value="Adhesin YadA, collagen-binding domain"/>
    <property type="match status" value="1"/>
</dbReference>
<protein>
    <submittedName>
        <fullName evidence="2">Uncharacterized protein</fullName>
    </submittedName>
</protein>
<proteinExistence type="predicted"/>
<accession>A0A2N5SDV4</accession>
<evidence type="ECO:0000313" key="1">
    <source>
        <dbReference type="EMBL" id="PLW07232.1"/>
    </source>
</evidence>
<dbReference type="EMBL" id="PGCJ01000279">
    <property type="protein sequence ID" value="PLW34334.1"/>
    <property type="molecule type" value="Genomic_DNA"/>
</dbReference>
<reference evidence="4 5" key="1">
    <citation type="submission" date="2017-11" db="EMBL/GenBank/DDBJ databases">
        <title>De novo assembly and phasing of dikaryotic genomes from two isolates of Puccinia coronata f. sp. avenae, the causal agent of oat crown rust.</title>
        <authorList>
            <person name="Miller M.E."/>
            <person name="Zhang Y."/>
            <person name="Omidvar V."/>
            <person name="Sperschneider J."/>
            <person name="Schwessinger B."/>
            <person name="Raley C."/>
            <person name="Palmer J.M."/>
            <person name="Garnica D."/>
            <person name="Upadhyaya N."/>
            <person name="Rathjen J."/>
            <person name="Taylor J.M."/>
            <person name="Park R.F."/>
            <person name="Dodds P.N."/>
            <person name="Hirsch C.D."/>
            <person name="Kianian S.F."/>
            <person name="Figueroa M."/>
        </authorList>
    </citation>
    <scope>NUCLEOTIDE SEQUENCE [LARGE SCALE GENOMIC DNA]</scope>
    <source>
        <strain evidence="1">12NC29</strain>
        <strain evidence="2">12SD80</strain>
    </source>
</reference>
<dbReference type="Proteomes" id="UP000235388">
    <property type="component" value="Unassembled WGS sequence"/>
</dbReference>
<dbReference type="AlphaFoldDB" id="A0A2N5SDV4"/>
<evidence type="ECO:0000313" key="5">
    <source>
        <dbReference type="Proteomes" id="UP000235392"/>
    </source>
</evidence>
<dbReference type="EMBL" id="PGCJ01001243">
    <property type="protein sequence ID" value="PLW07232.1"/>
    <property type="molecule type" value="Genomic_DNA"/>
</dbReference>
<dbReference type="STRING" id="200324.A0A2N5SDV4"/>
<dbReference type="InterPro" id="IPR011049">
    <property type="entry name" value="Serralysin-like_metalloprot_C"/>
</dbReference>
<dbReference type="EMBL" id="PGCI01000927">
    <property type="protein sequence ID" value="PLW11345.1"/>
    <property type="molecule type" value="Genomic_DNA"/>
</dbReference>
<keyword evidence="4" id="KW-1185">Reference proteome</keyword>
<comment type="caution">
    <text evidence="2">The sequence shown here is derived from an EMBL/GenBank/DDBJ whole genome shotgun (WGS) entry which is preliminary data.</text>
</comment>
<organism evidence="2 5">
    <name type="scientific">Puccinia coronata f. sp. avenae</name>
    <dbReference type="NCBI Taxonomy" id="200324"/>
    <lineage>
        <taxon>Eukaryota</taxon>
        <taxon>Fungi</taxon>
        <taxon>Dikarya</taxon>
        <taxon>Basidiomycota</taxon>
        <taxon>Pucciniomycotina</taxon>
        <taxon>Pucciniomycetes</taxon>
        <taxon>Pucciniales</taxon>
        <taxon>Pucciniaceae</taxon>
        <taxon>Puccinia</taxon>
    </lineage>
</organism>